<comment type="caution">
    <text evidence="1">The sequence shown here is derived from an EMBL/GenBank/DDBJ whole genome shotgun (WGS) entry which is preliminary data.</text>
</comment>
<dbReference type="RefSeq" id="WP_348739583.1">
    <property type="nucleotide sequence ID" value="NZ_CAXJRC010000043.1"/>
</dbReference>
<accession>A0ABP1FCB9</accession>
<protein>
    <submittedName>
        <fullName evidence="1">Uncharacterized protein</fullName>
    </submittedName>
</protein>
<reference evidence="1 2" key="1">
    <citation type="submission" date="2024-05" db="EMBL/GenBank/DDBJ databases">
        <authorList>
            <person name="Duchaud E."/>
        </authorList>
    </citation>
    <scope>NUCLEOTIDE SEQUENCE [LARGE SCALE GENOMIC DNA]</scope>
    <source>
        <strain evidence="1">Ena-SAMPLE-TAB-13-05-2024-13:56:06:370-140305</strain>
    </source>
</reference>
<proteinExistence type="predicted"/>
<sequence>MKKISKNIAIGFFFLTLFKVHAQEVYHLLVPSRDGKKENIVQIGNNNGTELFAMASCKKCMPAVYQHNKEASDILGKKVYGTSGIYVLPYDENSYVAVAPKAPLVALGQGIWKTFYYTNFFSTDKNKVSTMTTEKVTEWAIALSTKIMTGDKAKVDANSSVYFPAVRIAFAGGKKQRKVLILKDEKELAIGTITKEASNGYKFLPEYSKVLGMKVYGDSGNLREYVFVESEDAIIWAKFSHGNDLGRSAWGKHEVYNYFHRDEKVIRKLLVDKRQQDALDAKLSDWSLKIKKHVEEAHAIEEAANIKNRRLPKRGMQNTALEAQALVSAKNWAKQYQWKETVTKTYFTGNDWGIYRNKLTGIQLGRRISGVVVMKRPDGRCSFHYATFTQQYNGKSYQKVFLEGITPGQQILECIHVNK</sequence>
<keyword evidence="2" id="KW-1185">Reference proteome</keyword>
<dbReference type="EMBL" id="CAXJRC010000043">
    <property type="protein sequence ID" value="CAL2108010.1"/>
    <property type="molecule type" value="Genomic_DNA"/>
</dbReference>
<organism evidence="1 2">
    <name type="scientific">Tenacibaculum vairaonense</name>
    <dbReference type="NCBI Taxonomy" id="3137860"/>
    <lineage>
        <taxon>Bacteria</taxon>
        <taxon>Pseudomonadati</taxon>
        <taxon>Bacteroidota</taxon>
        <taxon>Flavobacteriia</taxon>
        <taxon>Flavobacteriales</taxon>
        <taxon>Flavobacteriaceae</taxon>
        <taxon>Tenacibaculum</taxon>
    </lineage>
</organism>
<dbReference type="Proteomes" id="UP001497602">
    <property type="component" value="Unassembled WGS sequence"/>
</dbReference>
<evidence type="ECO:0000313" key="1">
    <source>
        <dbReference type="EMBL" id="CAL2108010.1"/>
    </source>
</evidence>
<evidence type="ECO:0000313" key="2">
    <source>
        <dbReference type="Proteomes" id="UP001497602"/>
    </source>
</evidence>
<gene>
    <name evidence="1" type="ORF">T190115A13A_60005</name>
</gene>
<name>A0ABP1FCB9_9FLAO</name>